<organism evidence="4 5">
    <name type="scientific">Trypanosoma rangeli SC58</name>
    <dbReference type="NCBI Taxonomy" id="429131"/>
    <lineage>
        <taxon>Eukaryota</taxon>
        <taxon>Discoba</taxon>
        <taxon>Euglenozoa</taxon>
        <taxon>Kinetoplastea</taxon>
        <taxon>Metakinetoplastina</taxon>
        <taxon>Trypanosomatida</taxon>
        <taxon>Trypanosomatidae</taxon>
        <taxon>Trypanosoma</taxon>
        <taxon>Herpetosoma</taxon>
    </lineage>
</organism>
<sequence length="607" mass="67930">MDPTVPPLCDGASFTLCDDDVYAFGGGVPKIIWCLHLVTRTWYETPCTGTVPAPRQNHAATSFAGKLLLCGGEPLQASSTQPPRFMSFYELSLDTYIWTRMDTFGAVPLNRSHHSCSILGESLILLGGKPVLSQDEGAVTDEHMNEFVRAGFYDVFILDIASRVWRSVVVVGPTPHLWSHSAVVYGEKYILVFGGMEVVTNDIVATSRHSNPHQQHEPPVAKVSNKLYILDVDQMALRLVPHVMKYPTSPRAFHAAHVNGCKMYVLGGLNVNRDGKVALLDDLWVYDITNGKWDVMELPMRFPAAVRRLSFVYESQIVVVPSTTSMWYMDVHEKVAARVWREVPTSHVAVVVLPATNKAKEYNALLNPRNRAIDDDPAATLHAEEMEMSQSALVSVTPKRFPMMLTTRMDMLVDEIHQLREVILARHGPQRSALQQQRAEKDPPPMTDTEGLQHLGDTNVLAKTIEKRKRDKERQKDLARQKERMLHLVQRLEKLLLLSKARNQEKDQLTLTIEQQSLQQTSVEALNGPPISHAAKCSEHEASVGSFQPPQDDASLPQQHKGLETNATRSLGKSEGTFKRWAELIGILKHLPSRQSSKVFQASIVTL</sequence>
<feature type="region of interest" description="Disordered" evidence="3">
    <location>
        <begin position="538"/>
        <end position="558"/>
    </location>
</feature>
<dbReference type="OrthoDB" id="432528at2759"/>
<feature type="region of interest" description="Disordered" evidence="3">
    <location>
        <begin position="427"/>
        <end position="453"/>
    </location>
</feature>
<comment type="caution">
    <text evidence="4">The sequence shown here is derived from an EMBL/GenBank/DDBJ whole genome shotgun (WGS) entry which is preliminary data.</text>
</comment>
<reference evidence="4 5" key="1">
    <citation type="submission" date="2013-07" db="EMBL/GenBank/DDBJ databases">
        <authorList>
            <person name="Stoco P.H."/>
            <person name="Wagner G."/>
            <person name="Gerber A."/>
            <person name="Zaha A."/>
            <person name="Thompson C."/>
            <person name="Bartholomeu D.C."/>
            <person name="Luckemeyer D.D."/>
            <person name="Bahia D."/>
            <person name="Loreto E."/>
            <person name="Prestes E.B."/>
            <person name="Lima F.M."/>
            <person name="Rodrigues-Luiz G."/>
            <person name="Vallejo G.A."/>
            <person name="Filho J.F."/>
            <person name="Monteiro K.M."/>
            <person name="Tyler K.M."/>
            <person name="de Almeida L.G."/>
            <person name="Ortiz M.F."/>
            <person name="Siervo M.A."/>
            <person name="de Moraes M.H."/>
            <person name="Cunha O.L."/>
            <person name="Mendonca-Neto R."/>
            <person name="Silva R."/>
            <person name="Teixeira S.M."/>
            <person name="Murta S.M."/>
            <person name="Sincero T.C."/>
            <person name="Mendes T.A."/>
            <person name="Urmenyi T.P."/>
            <person name="Silva V.G."/>
            <person name="da Rocha W.D."/>
            <person name="Andersson B."/>
            <person name="Romanha A.J."/>
            <person name="Steindel M."/>
            <person name="de Vasconcelos A.T."/>
            <person name="Grisard E.C."/>
        </authorList>
    </citation>
    <scope>NUCLEOTIDE SEQUENCE [LARGE SCALE GENOMIC DNA]</scope>
    <source>
        <strain evidence="4 5">SC58</strain>
    </source>
</reference>
<name>A0A061J2L5_TRYRA</name>
<evidence type="ECO:0000256" key="3">
    <source>
        <dbReference type="SAM" id="MobiDB-lite"/>
    </source>
</evidence>
<accession>A0A061J2L5</accession>
<keyword evidence="5" id="KW-1185">Reference proteome</keyword>
<dbReference type="InterPro" id="IPR006652">
    <property type="entry name" value="Kelch_1"/>
</dbReference>
<dbReference type="VEuPathDB" id="TriTrypDB:TRSC58_04777"/>
<dbReference type="AlphaFoldDB" id="A0A061J2L5"/>
<evidence type="ECO:0000256" key="2">
    <source>
        <dbReference type="ARBA" id="ARBA00022737"/>
    </source>
</evidence>
<evidence type="ECO:0000256" key="1">
    <source>
        <dbReference type="ARBA" id="ARBA00022441"/>
    </source>
</evidence>
<evidence type="ECO:0000313" key="4">
    <source>
        <dbReference type="EMBL" id="ESL07532.1"/>
    </source>
</evidence>
<dbReference type="SUPFAM" id="SSF117281">
    <property type="entry name" value="Kelch motif"/>
    <property type="match status" value="1"/>
</dbReference>
<dbReference type="Pfam" id="PF01344">
    <property type="entry name" value="Kelch_1"/>
    <property type="match status" value="1"/>
</dbReference>
<dbReference type="Gene3D" id="2.120.10.80">
    <property type="entry name" value="Kelch-type beta propeller"/>
    <property type="match status" value="2"/>
</dbReference>
<keyword evidence="2" id="KW-0677">Repeat</keyword>
<dbReference type="Pfam" id="PF24681">
    <property type="entry name" value="Kelch_KLHDC2_KLHL20_DRC7"/>
    <property type="match status" value="1"/>
</dbReference>
<dbReference type="Proteomes" id="UP000031737">
    <property type="component" value="Unassembled WGS sequence"/>
</dbReference>
<dbReference type="EMBL" id="AUPL01004777">
    <property type="protein sequence ID" value="ESL07532.1"/>
    <property type="molecule type" value="Genomic_DNA"/>
</dbReference>
<protein>
    <submittedName>
        <fullName evidence="4">Uncharacterized protein</fullName>
    </submittedName>
</protein>
<dbReference type="PANTHER" id="PTHR46093:SF18">
    <property type="entry name" value="FIBRONECTIN TYPE-III DOMAIN-CONTAINING PROTEIN"/>
    <property type="match status" value="1"/>
</dbReference>
<evidence type="ECO:0000313" key="5">
    <source>
        <dbReference type="Proteomes" id="UP000031737"/>
    </source>
</evidence>
<keyword evidence="1" id="KW-0880">Kelch repeat</keyword>
<dbReference type="InterPro" id="IPR015915">
    <property type="entry name" value="Kelch-typ_b-propeller"/>
</dbReference>
<gene>
    <name evidence="4" type="ORF">TRSC58_04777</name>
</gene>
<proteinExistence type="predicted"/>
<dbReference type="PANTHER" id="PTHR46093">
    <property type="entry name" value="ACYL-COA-BINDING DOMAIN-CONTAINING PROTEIN 5"/>
    <property type="match status" value="1"/>
</dbReference>